<dbReference type="InterPro" id="IPR000876">
    <property type="entry name" value="Ribosomal_eS4"/>
</dbReference>
<dbReference type="Gene3D" id="2.30.30.30">
    <property type="match status" value="1"/>
</dbReference>
<dbReference type="Pfam" id="PF00467">
    <property type="entry name" value="KOW"/>
    <property type="match status" value="1"/>
</dbReference>
<dbReference type="GO" id="GO:0022627">
    <property type="term" value="C:cytosolic small ribosomal subunit"/>
    <property type="evidence" value="ECO:0007669"/>
    <property type="project" value="TreeGrafter"/>
</dbReference>
<dbReference type="Pfam" id="PF08071">
    <property type="entry name" value="RS4NT"/>
    <property type="match status" value="1"/>
</dbReference>
<dbReference type="PROSITE" id="PS50889">
    <property type="entry name" value="S4"/>
    <property type="match status" value="1"/>
</dbReference>
<evidence type="ECO:0000256" key="3">
    <source>
        <dbReference type="ARBA" id="ARBA00022884"/>
    </source>
</evidence>
<name>A0A832V081_9ARCH</name>
<dbReference type="InterPro" id="IPR005824">
    <property type="entry name" value="KOW"/>
</dbReference>
<dbReference type="PROSITE" id="PS00528">
    <property type="entry name" value="RIBOSOMAL_S4E"/>
    <property type="match status" value="1"/>
</dbReference>
<dbReference type="InterPro" id="IPR013843">
    <property type="entry name" value="Ribosomal_eS4_N"/>
</dbReference>
<dbReference type="Pfam" id="PF00900">
    <property type="entry name" value="Ribosomal_S4e"/>
    <property type="match status" value="1"/>
</dbReference>
<comment type="similarity">
    <text evidence="1">Belongs to the eukaryotic ribosomal protein eS4 family.</text>
</comment>
<dbReference type="InterPro" id="IPR008991">
    <property type="entry name" value="Translation_prot_SH3-like_sf"/>
</dbReference>
<keyword evidence="2 8" id="KW-0699">rRNA-binding</keyword>
<evidence type="ECO:0000256" key="5">
    <source>
        <dbReference type="ARBA" id="ARBA00023274"/>
    </source>
</evidence>
<dbReference type="InterPro" id="IPR018199">
    <property type="entry name" value="Ribosomal_eS4_N_CS"/>
</dbReference>
<dbReference type="PANTHER" id="PTHR11581:SF0">
    <property type="entry name" value="SMALL RIBOSOMAL SUBUNIT PROTEIN ES4"/>
    <property type="match status" value="1"/>
</dbReference>
<sequence>MAHLKRLNAPRSWPVKRKAHSWVTSPVPGAHSAKEGIPLRSLIRDVLGHARTAKEVTHILKTRKILVNGRVITDSRFSVGAMDVLDLGEEGRSIVMFTNKGKLYLEPYSKDYRLCRVEGKTLLKGGKIQLNLWGGSNLLVQKDEYSTGDSLKLELKDGKLSGKIELKPGGMVYVLSGNSVGRTGKIKNIDEKTKEVVLEDGKDEFKTQVSRLYPVEK</sequence>
<evidence type="ECO:0000256" key="2">
    <source>
        <dbReference type="ARBA" id="ARBA00022730"/>
    </source>
</evidence>
<proteinExistence type="inferred from homology"/>
<dbReference type="Proteomes" id="UP000604391">
    <property type="component" value="Unassembled WGS sequence"/>
</dbReference>
<dbReference type="InterPro" id="IPR014722">
    <property type="entry name" value="Rib_uL2_dom2"/>
</dbReference>
<keyword evidence="11" id="KW-1185">Reference proteome</keyword>
<dbReference type="GO" id="GO:0019843">
    <property type="term" value="F:rRNA binding"/>
    <property type="evidence" value="ECO:0007669"/>
    <property type="project" value="UniProtKB-KW"/>
</dbReference>
<comment type="caution">
    <text evidence="10">The sequence shown here is derived from an EMBL/GenBank/DDBJ whole genome shotgun (WGS) entry which is preliminary data.</text>
</comment>
<protein>
    <recommendedName>
        <fullName evidence="6">Small ribosomal subunit protein eS4</fullName>
    </recommendedName>
    <alternativeName>
        <fullName evidence="7">30S ribosomal protein S4e</fullName>
    </alternativeName>
</protein>
<dbReference type="SUPFAM" id="SSF55174">
    <property type="entry name" value="Alpha-L RNA-binding motif"/>
    <property type="match status" value="1"/>
</dbReference>
<dbReference type="AlphaFoldDB" id="A0A832V081"/>
<evidence type="ECO:0000313" key="10">
    <source>
        <dbReference type="EMBL" id="HIJ99695.1"/>
    </source>
</evidence>
<gene>
    <name evidence="10" type="ORF">H1011_02630</name>
</gene>
<accession>A0A832V081</accession>
<evidence type="ECO:0000256" key="8">
    <source>
        <dbReference type="PROSITE-ProRule" id="PRU00182"/>
    </source>
</evidence>
<organism evidence="10 11">
    <name type="scientific">Candidatus Undinarchaeum marinum</name>
    <dbReference type="NCBI Taxonomy" id="2756141"/>
    <lineage>
        <taxon>Archaea</taxon>
        <taxon>Candidatus Undinarchaeota</taxon>
        <taxon>Candidatus Undinarchaeia</taxon>
        <taxon>Candidatus Undinarchaeales</taxon>
        <taxon>Candidatus Undinarchaeaceae</taxon>
        <taxon>Candidatus Undinarchaeum</taxon>
    </lineage>
</organism>
<keyword evidence="4" id="KW-0689">Ribosomal protein</keyword>
<feature type="domain" description="KOW" evidence="9">
    <location>
        <begin position="165"/>
        <end position="192"/>
    </location>
</feature>
<evidence type="ECO:0000256" key="7">
    <source>
        <dbReference type="ARBA" id="ARBA00035388"/>
    </source>
</evidence>
<keyword evidence="5" id="KW-0687">Ribonucleoprotein</keyword>
<dbReference type="GO" id="GO:0006412">
    <property type="term" value="P:translation"/>
    <property type="evidence" value="ECO:0007669"/>
    <property type="project" value="InterPro"/>
</dbReference>
<evidence type="ECO:0000259" key="9">
    <source>
        <dbReference type="SMART" id="SM00739"/>
    </source>
</evidence>
<reference evidence="10 11" key="1">
    <citation type="journal article" name="Nat. Commun.">
        <title>Undinarchaeota illuminate DPANN phylogeny and the impact of gene transfer on archaeal evolution.</title>
        <authorList>
            <person name="Dombrowski N."/>
            <person name="Williams T.A."/>
            <person name="Sun J."/>
            <person name="Woodcroft B.J."/>
            <person name="Lee J.H."/>
            <person name="Minh B.Q."/>
            <person name="Rinke C."/>
            <person name="Spang A."/>
        </authorList>
    </citation>
    <scope>NUCLEOTIDE SEQUENCE [LARGE SCALE GENOMIC DNA]</scope>
    <source>
        <strain evidence="10">MAG_bin17</strain>
    </source>
</reference>
<dbReference type="Gene3D" id="3.10.290.10">
    <property type="entry name" value="RNA-binding S4 domain"/>
    <property type="match status" value="1"/>
</dbReference>
<dbReference type="SUPFAM" id="SSF50104">
    <property type="entry name" value="Translation proteins SH3-like domain"/>
    <property type="match status" value="1"/>
</dbReference>
<dbReference type="InterPro" id="IPR036986">
    <property type="entry name" value="S4_RNA-bd_sf"/>
</dbReference>
<dbReference type="GO" id="GO:0003735">
    <property type="term" value="F:structural constituent of ribosome"/>
    <property type="evidence" value="ECO:0007669"/>
    <property type="project" value="InterPro"/>
</dbReference>
<evidence type="ECO:0000313" key="11">
    <source>
        <dbReference type="Proteomes" id="UP000604391"/>
    </source>
</evidence>
<dbReference type="Gene3D" id="2.40.50.740">
    <property type="match status" value="1"/>
</dbReference>
<dbReference type="InterPro" id="IPR013845">
    <property type="entry name" value="Ribosomal_eS4_central_region"/>
</dbReference>
<evidence type="ECO:0000256" key="1">
    <source>
        <dbReference type="ARBA" id="ARBA00007500"/>
    </source>
</evidence>
<dbReference type="InterPro" id="IPR038237">
    <property type="entry name" value="Ribosomal_eS4_central_sf"/>
</dbReference>
<dbReference type="EMBL" id="DVAD01000014">
    <property type="protein sequence ID" value="HIJ99695.1"/>
    <property type="molecule type" value="Genomic_DNA"/>
</dbReference>
<evidence type="ECO:0000256" key="6">
    <source>
        <dbReference type="ARBA" id="ARBA00035272"/>
    </source>
</evidence>
<dbReference type="PANTHER" id="PTHR11581">
    <property type="entry name" value="30S/40S RIBOSOMAL PROTEIN S4"/>
    <property type="match status" value="1"/>
</dbReference>
<dbReference type="SMART" id="SM00739">
    <property type="entry name" value="KOW"/>
    <property type="match status" value="1"/>
</dbReference>
<keyword evidence="3 8" id="KW-0694">RNA-binding</keyword>
<evidence type="ECO:0000256" key="4">
    <source>
        <dbReference type="ARBA" id="ARBA00022980"/>
    </source>
</evidence>